<dbReference type="AlphaFoldDB" id="A0A9P5ABV8"/>
<keyword evidence="1" id="KW-0472">Membrane</keyword>
<comment type="caution">
    <text evidence="2">The sequence shown here is derived from an EMBL/GenBank/DDBJ whole genome shotgun (WGS) entry which is preliminary data.</text>
</comment>
<accession>A0A9P5ABV8</accession>
<proteinExistence type="predicted"/>
<reference evidence="2" key="2">
    <citation type="submission" date="2020-02" db="EMBL/GenBank/DDBJ databases">
        <title>Identification and distribution of gene clusters putatively required for synthesis of sphingolipid metabolism inhibitors in phylogenetically diverse species of the filamentous fungus Fusarium.</title>
        <authorList>
            <person name="Kim H.-S."/>
            <person name="Busman M."/>
            <person name="Brown D.W."/>
            <person name="Divon H."/>
            <person name="Uhlig S."/>
            <person name="Proctor R.H."/>
        </authorList>
    </citation>
    <scope>NUCLEOTIDE SEQUENCE</scope>
    <source>
        <strain evidence="2">NRRL 25174</strain>
    </source>
</reference>
<dbReference type="PANTHER" id="PTHR37783">
    <property type="entry name" value="MEMBRANE PROTEIN, PUTATIVE (AFU_ORTHOLOGUE AFUA_1G04315)-RELATED"/>
    <property type="match status" value="1"/>
</dbReference>
<keyword evidence="3" id="KW-1185">Reference proteome</keyword>
<gene>
    <name evidence="2" type="ORF">FBEOM_10299</name>
</gene>
<reference evidence="2" key="1">
    <citation type="journal article" date="2017" name="Mycologia">
        <title>Fusarium algeriense, sp. nov., a novel toxigenic crown rot pathogen of durum wheat from Algeria is nested in the Fusarium burgessii species complex.</title>
        <authorList>
            <person name="Laraba I."/>
            <person name="Keddad A."/>
            <person name="Boureghda H."/>
            <person name="Abdallah N."/>
            <person name="Vaughan M.M."/>
            <person name="Proctor R.H."/>
            <person name="Busman M."/>
            <person name="O'Donnell K."/>
        </authorList>
    </citation>
    <scope>NUCLEOTIDE SEQUENCE</scope>
    <source>
        <strain evidence="2">NRRL 25174</strain>
    </source>
</reference>
<evidence type="ECO:0000313" key="2">
    <source>
        <dbReference type="EMBL" id="KAF4335874.1"/>
    </source>
</evidence>
<sequence>MPTQAPSIQITRYERPRGFGALIFGGAVLSYICFAGVAILPDESSAWQIIDDFLPGSADSFRWIIKTTVPPLIAIHTIEAVAFDLTRLAPHGASRGGLLWWKWILSCWIEGFFCWKRFASVVAAKKASADGARKR</sequence>
<dbReference type="PANTHER" id="PTHR37783:SF1">
    <property type="entry name" value="MEMBRANE PROTEIN, PUTATIVE (AFU_ORTHOLOGUE AFUA_1G04315)-RELATED"/>
    <property type="match status" value="1"/>
</dbReference>
<feature type="transmembrane region" description="Helical" evidence="1">
    <location>
        <begin position="21"/>
        <end position="40"/>
    </location>
</feature>
<dbReference type="Proteomes" id="UP000730481">
    <property type="component" value="Unassembled WGS sequence"/>
</dbReference>
<keyword evidence="1" id="KW-1133">Transmembrane helix</keyword>
<organism evidence="2 3">
    <name type="scientific">Fusarium beomiforme</name>
    <dbReference type="NCBI Taxonomy" id="44412"/>
    <lineage>
        <taxon>Eukaryota</taxon>
        <taxon>Fungi</taxon>
        <taxon>Dikarya</taxon>
        <taxon>Ascomycota</taxon>
        <taxon>Pezizomycotina</taxon>
        <taxon>Sordariomycetes</taxon>
        <taxon>Hypocreomycetidae</taxon>
        <taxon>Hypocreales</taxon>
        <taxon>Nectriaceae</taxon>
        <taxon>Fusarium</taxon>
        <taxon>Fusarium burgessii species complex</taxon>
    </lineage>
</organism>
<evidence type="ECO:0000256" key="1">
    <source>
        <dbReference type="SAM" id="Phobius"/>
    </source>
</evidence>
<dbReference type="EMBL" id="PVQB02000528">
    <property type="protein sequence ID" value="KAF4335874.1"/>
    <property type="molecule type" value="Genomic_DNA"/>
</dbReference>
<name>A0A9P5ABV8_9HYPO</name>
<protein>
    <submittedName>
        <fullName evidence="2">Integral membrane protein</fullName>
    </submittedName>
</protein>
<dbReference type="OrthoDB" id="5553410at2759"/>
<evidence type="ECO:0000313" key="3">
    <source>
        <dbReference type="Proteomes" id="UP000730481"/>
    </source>
</evidence>
<keyword evidence="1" id="KW-0812">Transmembrane</keyword>